<dbReference type="Gene3D" id="3.40.50.1700">
    <property type="entry name" value="Glycoside hydrolase family 3 C-terminal domain"/>
    <property type="match status" value="1"/>
</dbReference>
<keyword evidence="4" id="KW-0326">Glycosidase</keyword>
<evidence type="ECO:0000313" key="8">
    <source>
        <dbReference type="EMBL" id="KAK9802811.1"/>
    </source>
</evidence>
<proteinExistence type="inferred from homology"/>
<dbReference type="GO" id="GO:0045493">
    <property type="term" value="P:xylan catabolic process"/>
    <property type="evidence" value="ECO:0007669"/>
    <property type="project" value="InterPro"/>
</dbReference>
<dbReference type="InterPro" id="IPR036962">
    <property type="entry name" value="Glyco_hydro_3_N_sf"/>
</dbReference>
<dbReference type="SUPFAM" id="SSF51445">
    <property type="entry name" value="(Trans)glycosidases"/>
    <property type="match status" value="1"/>
</dbReference>
<evidence type="ECO:0000256" key="3">
    <source>
        <dbReference type="ARBA" id="ARBA00022801"/>
    </source>
</evidence>
<dbReference type="InterPro" id="IPR036881">
    <property type="entry name" value="Glyco_hydro_3_C_sf"/>
</dbReference>
<dbReference type="SUPFAM" id="SSF52279">
    <property type="entry name" value="Beta-D-glucan exohydrolase, C-terminal domain"/>
    <property type="match status" value="1"/>
</dbReference>
<dbReference type="Pfam" id="PF00933">
    <property type="entry name" value="Glyco_hydro_3"/>
    <property type="match status" value="1"/>
</dbReference>
<feature type="signal peptide" evidence="5">
    <location>
        <begin position="1"/>
        <end position="26"/>
    </location>
</feature>
<comment type="caution">
    <text evidence="8">The sequence shown here is derived from an EMBL/GenBank/DDBJ whole genome shotgun (WGS) entry which is preliminary data.</text>
</comment>
<evidence type="ECO:0000256" key="5">
    <source>
        <dbReference type="SAM" id="SignalP"/>
    </source>
</evidence>
<dbReference type="InterPro" id="IPR001764">
    <property type="entry name" value="Glyco_hydro_3_N"/>
</dbReference>
<keyword evidence="3" id="KW-0378">Hydrolase</keyword>
<dbReference type="InterPro" id="IPR017853">
    <property type="entry name" value="GH"/>
</dbReference>
<dbReference type="GO" id="GO:0031222">
    <property type="term" value="P:arabinan catabolic process"/>
    <property type="evidence" value="ECO:0007669"/>
    <property type="project" value="TreeGrafter"/>
</dbReference>
<keyword evidence="2 5" id="KW-0732">Signal</keyword>
<dbReference type="InterPro" id="IPR013783">
    <property type="entry name" value="Ig-like_fold"/>
</dbReference>
<feature type="domain" description="Glycoside hydrolase family 3 N-terminal" evidence="6">
    <location>
        <begin position="82"/>
        <end position="341"/>
    </location>
</feature>
<protein>
    <recommendedName>
        <fullName evidence="10">Beta-glucosidase</fullName>
    </recommendedName>
</protein>
<accession>A0AAW1P1P4</accession>
<evidence type="ECO:0000256" key="4">
    <source>
        <dbReference type="ARBA" id="ARBA00023295"/>
    </source>
</evidence>
<dbReference type="Proteomes" id="UP001465755">
    <property type="component" value="Unassembled WGS sequence"/>
</dbReference>
<dbReference type="Pfam" id="PF01915">
    <property type="entry name" value="Glyco_hydro_3_C"/>
    <property type="match status" value="1"/>
</dbReference>
<reference evidence="8 9" key="1">
    <citation type="journal article" date="2024" name="Nat. Commun.">
        <title>Phylogenomics reveals the evolutionary origins of lichenization in chlorophyte algae.</title>
        <authorList>
            <person name="Puginier C."/>
            <person name="Libourel C."/>
            <person name="Otte J."/>
            <person name="Skaloud P."/>
            <person name="Haon M."/>
            <person name="Grisel S."/>
            <person name="Petersen M."/>
            <person name="Berrin J.G."/>
            <person name="Delaux P.M."/>
            <person name="Dal Grande F."/>
            <person name="Keller J."/>
        </authorList>
    </citation>
    <scope>NUCLEOTIDE SEQUENCE [LARGE SCALE GENOMIC DNA]</scope>
    <source>
        <strain evidence="8 9">SAG 2036</strain>
    </source>
</reference>
<evidence type="ECO:0008006" key="10">
    <source>
        <dbReference type="Google" id="ProtNLM"/>
    </source>
</evidence>
<dbReference type="InterPro" id="IPR002772">
    <property type="entry name" value="Glyco_hydro_3_C"/>
</dbReference>
<organism evidence="8 9">
    <name type="scientific">Symbiochloris irregularis</name>
    <dbReference type="NCBI Taxonomy" id="706552"/>
    <lineage>
        <taxon>Eukaryota</taxon>
        <taxon>Viridiplantae</taxon>
        <taxon>Chlorophyta</taxon>
        <taxon>core chlorophytes</taxon>
        <taxon>Trebouxiophyceae</taxon>
        <taxon>Trebouxiales</taxon>
        <taxon>Trebouxiaceae</taxon>
        <taxon>Symbiochloris</taxon>
    </lineage>
</organism>
<dbReference type="PRINTS" id="PR00133">
    <property type="entry name" value="GLHYDRLASE3"/>
</dbReference>
<evidence type="ECO:0000256" key="1">
    <source>
        <dbReference type="ARBA" id="ARBA00005336"/>
    </source>
</evidence>
<evidence type="ECO:0000259" key="7">
    <source>
        <dbReference type="Pfam" id="PF01915"/>
    </source>
</evidence>
<evidence type="ECO:0000259" key="6">
    <source>
        <dbReference type="Pfam" id="PF00933"/>
    </source>
</evidence>
<evidence type="ECO:0000256" key="2">
    <source>
        <dbReference type="ARBA" id="ARBA00022729"/>
    </source>
</evidence>
<keyword evidence="9" id="KW-1185">Reference proteome</keyword>
<feature type="chain" id="PRO_5043385274" description="Beta-glucosidase" evidence="5">
    <location>
        <begin position="27"/>
        <end position="781"/>
    </location>
</feature>
<dbReference type="GO" id="GO:0009044">
    <property type="term" value="F:xylan 1,4-beta-xylosidase activity"/>
    <property type="evidence" value="ECO:0007669"/>
    <property type="project" value="InterPro"/>
</dbReference>
<feature type="domain" description="Glycoside hydrolase family 3 C-terminal" evidence="7">
    <location>
        <begin position="383"/>
        <end position="633"/>
    </location>
</feature>
<gene>
    <name evidence="8" type="ORF">WJX73_010724</name>
</gene>
<evidence type="ECO:0000313" key="9">
    <source>
        <dbReference type="Proteomes" id="UP001465755"/>
    </source>
</evidence>
<dbReference type="PANTHER" id="PTHR42721:SF3">
    <property type="entry name" value="BETA-D-XYLOSIDASE 5-RELATED"/>
    <property type="match status" value="1"/>
</dbReference>
<sequence>MAQRLSVCRGTTLIAALLVLFSGVCAAQSAAWEDYSLPLSTRVSALMQEMTVEEQIGQLDGSQQPTGAIPRLNISAFEGWNECLHGAVDFGNEPHGVTMFPAPISLAATWDTSLVHEVASFIGDEMRAKSNIYLKQGVIRNLNCYAPNINLVRDPRWGRASETYGEDPHLTGSMAAAYVQGLQGSDPHYLKVTATCKHFAAYSLEAADGYTRNSFDSVVGERDLNLTYLPAFKACTQKGRAAAVMCSYNEVNGAPACANDFLLQKTLRNDWGFKGFVASDCGAIDTITWPHQYTRTSAEGNAAALRAGTDQACTSYAGLNQSLSQRLVTVEDIDTATARVLHSRFRLGLFDPPDRVPYTAIGVSDLGSPAHLAKAREAAQKGTVLLKNDIQDSGAPTLPLNASRLSNVVLMGPHATSKEALLASYYNGNAAGGVQSFAEAFEAVLGPGVVQVDQGAYMEGLGGDAEIDAAVRACDSADVCVLILGLTQISAHSQMEADALVYSPRTEAEGYDRTSLLLPGLQQTLAENVARRTKTPLVVILVHGGPLDVSWIQNSPRYGSILTAWYPGQGASGVLDVVFGKVSPGGRTPETFFFNNYTREIPMSQMDMAMWPGRTHAYVQVPVLYPFGYGLSYTTFETRSLRHEVNESTGADSFSVTVANTGGMDADEVVTVFLEAYAPTVSPPIYGSLQAPAVMRQLKAFQRLHIPRGRIVTFSLPIEDSTPPSARLLGQNGPLCWYYLVNSTYVQHALTAREASCRGEAETVLLSPSESVRPDLYLRRP</sequence>
<dbReference type="AlphaFoldDB" id="A0AAW1P1P4"/>
<dbReference type="InterPro" id="IPR044993">
    <property type="entry name" value="BXL"/>
</dbReference>
<dbReference type="Gene3D" id="3.20.20.300">
    <property type="entry name" value="Glycoside hydrolase, family 3, N-terminal domain"/>
    <property type="match status" value="1"/>
</dbReference>
<dbReference type="EMBL" id="JALJOQ010000067">
    <property type="protein sequence ID" value="KAK9802811.1"/>
    <property type="molecule type" value="Genomic_DNA"/>
</dbReference>
<dbReference type="GO" id="GO:0046556">
    <property type="term" value="F:alpha-L-arabinofuranosidase activity"/>
    <property type="evidence" value="ECO:0007669"/>
    <property type="project" value="TreeGrafter"/>
</dbReference>
<comment type="similarity">
    <text evidence="1">Belongs to the glycosyl hydrolase 3 family.</text>
</comment>
<name>A0AAW1P1P4_9CHLO</name>
<dbReference type="PANTHER" id="PTHR42721">
    <property type="entry name" value="SUGAR HYDROLASE-RELATED"/>
    <property type="match status" value="1"/>
</dbReference>
<dbReference type="Gene3D" id="2.60.40.10">
    <property type="entry name" value="Immunoglobulins"/>
    <property type="match status" value="1"/>
</dbReference>